<evidence type="ECO:0000313" key="1">
    <source>
        <dbReference type="EMBL" id="TDR26994.1"/>
    </source>
</evidence>
<accession>A0A4R6XZT2</accession>
<sequence length="236" mass="26475">MKMSIRIASQLSPLNVGQGDEPEDKSTQSVTGHMFYTLTEPNGSVYSFGFAPIKGGQAFGPGKVFTRDEWHYADRRYIRDIQVSAAEYKTLLDFGMYPESYGFNMNYNGASNMCITFTWRALEVAGLNPLGFVGDHVPINNRDDANLVGNPLFDIPGYDRFNPWLGRDAKIKGLQGIVRNRMYSLNRMRMVARPKNTERYKELYVGINIATNEPKIQQKTMYGSESGAPNTVVTAA</sequence>
<reference evidence="1 2" key="1">
    <citation type="submission" date="2019-03" db="EMBL/GenBank/DDBJ databases">
        <title>Genomic Encyclopedia of Type Strains, Phase IV (KMG-IV): sequencing the most valuable type-strain genomes for metagenomic binning, comparative biology and taxonomic classification.</title>
        <authorList>
            <person name="Goeker M."/>
        </authorList>
    </citation>
    <scope>NUCLEOTIDE SEQUENCE [LARGE SCALE GENOMIC DNA]</scope>
    <source>
        <strain evidence="1 2">DSM 102852</strain>
    </source>
</reference>
<dbReference type="EMBL" id="SNZE01000060">
    <property type="protein sequence ID" value="TDR26994.1"/>
    <property type="molecule type" value="Genomic_DNA"/>
</dbReference>
<gene>
    <name evidence="1" type="ORF">DFR44_1603</name>
</gene>
<dbReference type="AlphaFoldDB" id="A0A4R6XZT2"/>
<organism evidence="1 2">
    <name type="scientific">Hydromonas duriensis</name>
    <dbReference type="NCBI Taxonomy" id="1527608"/>
    <lineage>
        <taxon>Bacteria</taxon>
        <taxon>Pseudomonadati</taxon>
        <taxon>Pseudomonadota</taxon>
        <taxon>Betaproteobacteria</taxon>
        <taxon>Burkholderiales</taxon>
        <taxon>Burkholderiaceae</taxon>
        <taxon>Hydromonas</taxon>
    </lineage>
</organism>
<evidence type="ECO:0000313" key="2">
    <source>
        <dbReference type="Proteomes" id="UP000294480"/>
    </source>
</evidence>
<keyword evidence="2" id="KW-1185">Reference proteome</keyword>
<dbReference type="RefSeq" id="WP_133621653.1">
    <property type="nucleotide sequence ID" value="NZ_SNZE01000060.1"/>
</dbReference>
<name>A0A4R6XZT2_9BURK</name>
<comment type="caution">
    <text evidence="1">The sequence shown here is derived from an EMBL/GenBank/DDBJ whole genome shotgun (WGS) entry which is preliminary data.</text>
</comment>
<proteinExistence type="predicted"/>
<dbReference type="OrthoDB" id="9047490at2"/>
<protein>
    <submittedName>
        <fullName evidence="1">Uncharacterized protein</fullName>
    </submittedName>
</protein>
<dbReference type="Proteomes" id="UP000294480">
    <property type="component" value="Unassembled WGS sequence"/>
</dbReference>